<dbReference type="GO" id="GO:0003700">
    <property type="term" value="F:DNA-binding transcription factor activity"/>
    <property type="evidence" value="ECO:0007669"/>
    <property type="project" value="TreeGrafter"/>
</dbReference>
<evidence type="ECO:0000256" key="3">
    <source>
        <dbReference type="ARBA" id="ARBA00023163"/>
    </source>
</evidence>
<organism evidence="5 6">
    <name type="scientific">Chitinophaga caeni</name>
    <dbReference type="NCBI Taxonomy" id="2029983"/>
    <lineage>
        <taxon>Bacteria</taxon>
        <taxon>Pseudomonadati</taxon>
        <taxon>Bacteroidota</taxon>
        <taxon>Chitinophagia</taxon>
        <taxon>Chitinophagales</taxon>
        <taxon>Chitinophagaceae</taxon>
        <taxon>Chitinophaga</taxon>
    </lineage>
</organism>
<dbReference type="SUPFAM" id="SSF47413">
    <property type="entry name" value="lambda repressor-like DNA-binding domains"/>
    <property type="match status" value="1"/>
</dbReference>
<dbReference type="EMBL" id="CP023777">
    <property type="protein sequence ID" value="ATL46081.1"/>
    <property type="molecule type" value="Genomic_DNA"/>
</dbReference>
<dbReference type="Gene3D" id="3.40.50.2300">
    <property type="match status" value="2"/>
</dbReference>
<evidence type="ECO:0000313" key="5">
    <source>
        <dbReference type="EMBL" id="ATL46081.1"/>
    </source>
</evidence>
<dbReference type="InterPro" id="IPR010982">
    <property type="entry name" value="Lambda_DNA-bd_dom_sf"/>
</dbReference>
<dbReference type="SMART" id="SM00354">
    <property type="entry name" value="HTH_LACI"/>
    <property type="match status" value="1"/>
</dbReference>
<gene>
    <name evidence="5" type="ORF">COR50_02265</name>
</gene>
<accession>A0A291QQ73</accession>
<dbReference type="RefSeq" id="WP_098192471.1">
    <property type="nucleotide sequence ID" value="NZ_CP023777.1"/>
</dbReference>
<name>A0A291QQ73_9BACT</name>
<dbReference type="Proteomes" id="UP000220133">
    <property type="component" value="Chromosome"/>
</dbReference>
<dbReference type="PANTHER" id="PTHR30146">
    <property type="entry name" value="LACI-RELATED TRANSCRIPTIONAL REPRESSOR"/>
    <property type="match status" value="1"/>
</dbReference>
<sequence length="338" mass="37657">MKRLSLKDVAKLAGVAPSTVSFVLNGKAKQMRISDELADKIRAIVRKSGYQPHQVAVNLRTGQSKILGLIVESISGSFFASLAGTIESEAEKYGYRIVYCSTENDAKKGAELINMLSRQQVDGYLITPVAGMEQDIQQLMEYNKPIVLMDSYFPGLPAPHVLIDSYGSVAKGMEHLIKKGHKHIGLVTVDMDMVQIKERTKAYVDTLKEHGIPQRKKYQLKLPYNLDKEAAITAITQYLEVNPKLDAIFFTTNYLGIRGLETFVKLGLNLPKDLAMVCFDDHDLFRLYPPGITVIEQPVEEIAKTAIRMLMQQLNQVKGGAKKWQVALPGKFIVRGSS</sequence>
<dbReference type="InterPro" id="IPR000843">
    <property type="entry name" value="HTH_LacI"/>
</dbReference>
<evidence type="ECO:0000313" key="6">
    <source>
        <dbReference type="Proteomes" id="UP000220133"/>
    </source>
</evidence>
<evidence type="ECO:0000256" key="1">
    <source>
        <dbReference type="ARBA" id="ARBA00023015"/>
    </source>
</evidence>
<evidence type="ECO:0000259" key="4">
    <source>
        <dbReference type="PROSITE" id="PS50932"/>
    </source>
</evidence>
<keyword evidence="3" id="KW-0804">Transcription</keyword>
<evidence type="ECO:0000256" key="2">
    <source>
        <dbReference type="ARBA" id="ARBA00023125"/>
    </source>
</evidence>
<keyword evidence="6" id="KW-1185">Reference proteome</keyword>
<keyword evidence="2" id="KW-0238">DNA-binding</keyword>
<dbReference type="GO" id="GO:0000976">
    <property type="term" value="F:transcription cis-regulatory region binding"/>
    <property type="evidence" value="ECO:0007669"/>
    <property type="project" value="TreeGrafter"/>
</dbReference>
<proteinExistence type="predicted"/>
<dbReference type="PROSITE" id="PS50932">
    <property type="entry name" value="HTH_LACI_2"/>
    <property type="match status" value="1"/>
</dbReference>
<keyword evidence="1" id="KW-0805">Transcription regulation</keyword>
<dbReference type="CDD" id="cd19977">
    <property type="entry name" value="PBP1_EndR-like"/>
    <property type="match status" value="1"/>
</dbReference>
<feature type="domain" description="HTH lacI-type" evidence="4">
    <location>
        <begin position="4"/>
        <end position="61"/>
    </location>
</feature>
<dbReference type="Pfam" id="PF13377">
    <property type="entry name" value="Peripla_BP_3"/>
    <property type="match status" value="1"/>
</dbReference>
<reference evidence="5 6" key="1">
    <citation type="submission" date="2017-10" db="EMBL/GenBank/DDBJ databases">
        <title>Paenichitinophaga pekingensis gen. nov., sp. nov., isolated from activated sludge.</title>
        <authorList>
            <person name="Jin D."/>
            <person name="Kong X."/>
            <person name="Deng Y."/>
            <person name="Bai Z."/>
        </authorList>
    </citation>
    <scope>NUCLEOTIDE SEQUENCE [LARGE SCALE GENOMIC DNA]</scope>
    <source>
        <strain evidence="5 6">13</strain>
    </source>
</reference>
<dbReference type="PANTHER" id="PTHR30146:SF145">
    <property type="entry name" value="RIBOSE OPERON REPRESSOR"/>
    <property type="match status" value="1"/>
</dbReference>
<dbReference type="AlphaFoldDB" id="A0A291QQ73"/>
<dbReference type="OrthoDB" id="9803256at2"/>
<dbReference type="Gene3D" id="1.10.260.40">
    <property type="entry name" value="lambda repressor-like DNA-binding domains"/>
    <property type="match status" value="1"/>
</dbReference>
<dbReference type="Pfam" id="PF00356">
    <property type="entry name" value="LacI"/>
    <property type="match status" value="1"/>
</dbReference>
<dbReference type="CDD" id="cd01392">
    <property type="entry name" value="HTH_LacI"/>
    <property type="match status" value="1"/>
</dbReference>
<dbReference type="KEGG" id="cbae:COR50_02265"/>
<dbReference type="InterPro" id="IPR028082">
    <property type="entry name" value="Peripla_BP_I"/>
</dbReference>
<protein>
    <submittedName>
        <fullName evidence="5">LacI family transcriptional regulator</fullName>
    </submittedName>
</protein>
<dbReference type="InterPro" id="IPR046335">
    <property type="entry name" value="LacI/GalR-like_sensor"/>
</dbReference>
<dbReference type="SUPFAM" id="SSF53822">
    <property type="entry name" value="Periplasmic binding protein-like I"/>
    <property type="match status" value="1"/>
</dbReference>